<feature type="compositionally biased region" description="Basic and acidic residues" evidence="1">
    <location>
        <begin position="187"/>
        <end position="204"/>
    </location>
</feature>
<reference evidence="3 4" key="1">
    <citation type="submission" date="2019-07" db="EMBL/GenBank/DDBJ databases">
        <title>Genomic Encyclopedia of Type Strains, Phase III (KMG-III): the genomes of soil and plant-associated and newly described type strains.</title>
        <authorList>
            <person name="Whitman W."/>
        </authorList>
    </citation>
    <scope>NUCLEOTIDE SEQUENCE [LARGE SCALE GENOMIC DNA]</scope>
    <source>
        <strain evidence="3 4">BL24</strain>
    </source>
</reference>
<organism evidence="3 4">
    <name type="scientific">Paenibacillus methanolicus</name>
    <dbReference type="NCBI Taxonomy" id="582686"/>
    <lineage>
        <taxon>Bacteria</taxon>
        <taxon>Bacillati</taxon>
        <taxon>Bacillota</taxon>
        <taxon>Bacilli</taxon>
        <taxon>Bacillales</taxon>
        <taxon>Paenibacillaceae</taxon>
        <taxon>Paenibacillus</taxon>
    </lineage>
</organism>
<dbReference type="PROSITE" id="PS51272">
    <property type="entry name" value="SLH"/>
    <property type="match status" value="3"/>
</dbReference>
<feature type="domain" description="SLH" evidence="2">
    <location>
        <begin position="9"/>
        <end position="67"/>
    </location>
</feature>
<dbReference type="PANTHER" id="PTHR43308">
    <property type="entry name" value="OUTER MEMBRANE PROTEIN ALPHA-RELATED"/>
    <property type="match status" value="1"/>
</dbReference>
<accession>A0A5S5BRQ6</accession>
<evidence type="ECO:0000256" key="1">
    <source>
        <dbReference type="SAM" id="MobiDB-lite"/>
    </source>
</evidence>
<feature type="compositionally biased region" description="Gly residues" evidence="1">
    <location>
        <begin position="218"/>
        <end position="238"/>
    </location>
</feature>
<comment type="caution">
    <text evidence="3">The sequence shown here is derived from an EMBL/GenBank/DDBJ whole genome shotgun (WGS) entry which is preliminary data.</text>
</comment>
<dbReference type="PANTHER" id="PTHR43308:SF5">
    <property type="entry name" value="S-LAYER PROTEIN _ PEPTIDOGLYCAN ENDO-BETA-N-ACETYLGLUCOSAMINIDASE"/>
    <property type="match status" value="1"/>
</dbReference>
<proteinExistence type="predicted"/>
<dbReference type="Proteomes" id="UP000323257">
    <property type="component" value="Unassembled WGS sequence"/>
</dbReference>
<feature type="domain" description="SLH" evidence="2">
    <location>
        <begin position="68"/>
        <end position="131"/>
    </location>
</feature>
<evidence type="ECO:0000313" key="4">
    <source>
        <dbReference type="Proteomes" id="UP000323257"/>
    </source>
</evidence>
<sequence>MPVTSGYAAVNGKPVDTKGHWAASTLDKWSGNGWLKGTAEGELLPNRTITRAEVAALVNASFGFTEKSGAAFKDVRPGIWYAETVSISAQAGFLQGTAEGHFQPDAAITRQEFAVLIARLLKLEPVDPPALIKDAANAPGWSKGAIGAVLKAGIMVGQTPDSFGLQKPATRAEAVVILDRALGKRTVQAEEKPADKPESAETEKPAVTTPQTPVPPAAGGGGAPVGGNPGGGNSGGGSPTTGLADSYYAVANTVLGGTAITLKSAPPYGTSVWFAEAGTTKFVEGTKQTVLRGNGVATRIAAPEEAGTYRLYAVTGGSASAASLAQLTVANTANIEGTLKNKDGAAIESGTLVLEDVKGNEIETAVSNGYFKLYLPDGPYRAVKVVQGNDETDLFANFGVRGGKLERADRLDLKAYAAANYNVTGDIRFDGETGQTDVDGVALIAEEGSSNLYSVPVRDGRFALYLPAGIYRVGGFESDGEWYTAPERAFVVKEGAEPPASAWVNLNRANISGKVLGADGKAVAKGLIDIRSSGIGGGQYFTTNVRADGTFKLHLPDGPYNFYAFDNGSYSQPIGGAFFVRDGKIAEGVTTVQLPASNFSATVSHGGRIVAEGSLLLGKGDGGTFTVPFKDGKLEGALQTGQYTVKGYSGDYGFYALNEPLEITAGMKNVALTAPTASLKATFTGADVGQNGTLSIVNVNARETYSASVVEGKFEAFLSDGEYALVYYDETSGLRTLQERVVIKNGKAAKPDMSIPLPESNVTGTLSGDIFKPLVKSVVIKSKADPNSTYHAQVLDGQFHLYLPDGDYEVTGYSHNYYENIALSVSFTVKGGATPNVTIPEGKVKGSLVQNHTGSRITSAYLQIRSTGAVNKTYSTPVINGQFAIDLPDGEYRLVGYQDWGPGKFTTLTDGFTVKNGQPQTGSFPAGWLPFVEEAANVEGSLQSDQEWYTRVQLYVLNDSTQELHYIEVRNNKFGAYLPDGSYTIQGYYDTASNRVVELGRPLVIQGGKPKEKPIVLSKDSVQQGTVKTAGGEAAGAGKLRIKTTDENGMTYEIPVKANGAFAFSLPAGEYIVESYADSAENVDYSLNVPFTIPQEGAGQPLALVIAATISGKVQGAAGESLPDGVLSLKEAAGKLVQIRVQHGVFNQQLTDGTYKAESYAIGKTSLKVDFTFEVKAGKADRELTIAPVANAIGGAFAADGTPWEGELFLTSSSPKNQIIELSVVNGLFAGQLGDGTYTIAKLQNGDAYVPVMRTLVVSGGRVTDPMALQLLVPTSPIPVRAQWTDGTAANGLALIVQPHGSSSKMLLPFLEGQAELLLNDGAYVITGYILLNDENSQPFNLPFEIKDGKLIPDPAAIQDGRAKADPFTVLLPKN</sequence>
<gene>
    <name evidence="3" type="ORF">BCM02_11794</name>
</gene>
<evidence type="ECO:0000259" key="2">
    <source>
        <dbReference type="PROSITE" id="PS51272"/>
    </source>
</evidence>
<dbReference type="InterPro" id="IPR001119">
    <property type="entry name" value="SLH_dom"/>
</dbReference>
<evidence type="ECO:0000313" key="3">
    <source>
        <dbReference type="EMBL" id="TYP68976.1"/>
    </source>
</evidence>
<feature type="region of interest" description="Disordered" evidence="1">
    <location>
        <begin position="186"/>
        <end position="238"/>
    </location>
</feature>
<dbReference type="InterPro" id="IPR051465">
    <property type="entry name" value="Cell_Envelope_Struct_Comp"/>
</dbReference>
<name>A0A5S5BRQ6_9BACL</name>
<protein>
    <submittedName>
        <fullName evidence="3">S-layer family protein</fullName>
    </submittedName>
</protein>
<dbReference type="Pfam" id="PF00395">
    <property type="entry name" value="SLH"/>
    <property type="match status" value="3"/>
</dbReference>
<keyword evidence="4" id="KW-1185">Reference proteome</keyword>
<feature type="domain" description="SLH" evidence="2">
    <location>
        <begin position="132"/>
        <end position="192"/>
    </location>
</feature>
<dbReference type="EMBL" id="VNHS01000017">
    <property type="protein sequence ID" value="TYP68976.1"/>
    <property type="molecule type" value="Genomic_DNA"/>
</dbReference>